<dbReference type="GO" id="GO:0008202">
    <property type="term" value="P:steroid metabolic process"/>
    <property type="evidence" value="ECO:0007669"/>
    <property type="project" value="UniProtKB-KW"/>
</dbReference>
<name>A0A8J8SD59_9FIRM</name>
<gene>
    <name evidence="4" type="primary">fabG</name>
    <name evidence="4" type="ORF">HYG85_14890</name>
</gene>
<evidence type="ECO:0000256" key="3">
    <source>
        <dbReference type="ARBA" id="ARBA00023221"/>
    </source>
</evidence>
<dbReference type="NCBIfam" id="NF047420">
    <property type="entry name" value="EF_P_mod_YmfI"/>
    <property type="match status" value="1"/>
</dbReference>
<protein>
    <submittedName>
        <fullName evidence="4">3-oxoacyl-ACP reductase FabG</fullName>
    </submittedName>
</protein>
<comment type="similarity">
    <text evidence="1">Belongs to the short-chain dehydrogenases/reductases (SDR) family.</text>
</comment>
<proteinExistence type="inferred from homology"/>
<sequence>MDKKTVLVTGSSRGIGKAIAIKYAKEGYNVVINCSSSFNELIETSEIIKDYDVSCLPIMADVSNYNSVREMFEEIKLVFGNVDIVINNAGISSIKLFTDTSEDQWDNMINTNLKSLYNVCHQAVPDMIKNQSGNIVNITSMWGITGASCEVAYSASKGGVNSFTKALAKELAPSHIRVNAIACGLIDTNMNSCLAKEDLDTIIEEIPSNRIGKPEEVANLCYYLSSSDSSYLTGQIITLDGGLI</sequence>
<dbReference type="InterPro" id="IPR050259">
    <property type="entry name" value="SDR"/>
</dbReference>
<dbReference type="RefSeq" id="WP_212690343.1">
    <property type="nucleotide sequence ID" value="NZ_CP058561.1"/>
</dbReference>
<accession>A0A8J8SD59</accession>
<dbReference type="NCBIfam" id="NF009466">
    <property type="entry name" value="PRK12826.1-2"/>
    <property type="match status" value="1"/>
</dbReference>
<reference evidence="4 5" key="1">
    <citation type="submission" date="2020-07" db="EMBL/GenBank/DDBJ databases">
        <title>Vallitalea guaymasensis genome.</title>
        <authorList>
            <person name="Postec A."/>
        </authorList>
    </citation>
    <scope>NUCLEOTIDE SEQUENCE [LARGE SCALE GENOMIC DNA]</scope>
    <source>
        <strain evidence="4 5">Ra1766G1</strain>
    </source>
</reference>
<dbReference type="InterPro" id="IPR020904">
    <property type="entry name" value="Sc_DH/Rdtase_CS"/>
</dbReference>
<dbReference type="FunFam" id="3.40.50.720:FF:000173">
    <property type="entry name" value="3-oxoacyl-[acyl-carrier protein] reductase"/>
    <property type="match status" value="1"/>
</dbReference>
<keyword evidence="3" id="KW-0443">Lipid metabolism</keyword>
<dbReference type="PRINTS" id="PR00081">
    <property type="entry name" value="GDHRDH"/>
</dbReference>
<dbReference type="PANTHER" id="PTHR42879:SF2">
    <property type="entry name" value="3-OXOACYL-[ACYL-CARRIER-PROTEIN] REDUCTASE FABG"/>
    <property type="match status" value="1"/>
</dbReference>
<dbReference type="InterPro" id="IPR036291">
    <property type="entry name" value="NAD(P)-bd_dom_sf"/>
</dbReference>
<dbReference type="SUPFAM" id="SSF51735">
    <property type="entry name" value="NAD(P)-binding Rossmann-fold domains"/>
    <property type="match status" value="1"/>
</dbReference>
<dbReference type="Pfam" id="PF13561">
    <property type="entry name" value="adh_short_C2"/>
    <property type="match status" value="1"/>
</dbReference>
<evidence type="ECO:0000313" key="5">
    <source>
        <dbReference type="Proteomes" id="UP000677305"/>
    </source>
</evidence>
<dbReference type="NCBIfam" id="NF005559">
    <property type="entry name" value="PRK07231.1"/>
    <property type="match status" value="1"/>
</dbReference>
<dbReference type="PROSITE" id="PS00061">
    <property type="entry name" value="ADH_SHORT"/>
    <property type="match status" value="1"/>
</dbReference>
<evidence type="ECO:0000313" key="4">
    <source>
        <dbReference type="EMBL" id="QUH30131.1"/>
    </source>
</evidence>
<dbReference type="Gene3D" id="3.40.50.720">
    <property type="entry name" value="NAD(P)-binding Rossmann-like Domain"/>
    <property type="match status" value="1"/>
</dbReference>
<dbReference type="PRINTS" id="PR00080">
    <property type="entry name" value="SDRFAMILY"/>
</dbReference>
<dbReference type="KEGG" id="vgu:HYG85_14890"/>
<dbReference type="PANTHER" id="PTHR42879">
    <property type="entry name" value="3-OXOACYL-(ACYL-CARRIER-PROTEIN) REDUCTASE"/>
    <property type="match status" value="1"/>
</dbReference>
<keyword evidence="3" id="KW-0753">Steroid metabolism</keyword>
<keyword evidence="2" id="KW-0560">Oxidoreductase</keyword>
<dbReference type="AlphaFoldDB" id="A0A8J8SD59"/>
<dbReference type="EMBL" id="CP058561">
    <property type="protein sequence ID" value="QUH30131.1"/>
    <property type="molecule type" value="Genomic_DNA"/>
</dbReference>
<dbReference type="InterPro" id="IPR002347">
    <property type="entry name" value="SDR_fam"/>
</dbReference>
<keyword evidence="5" id="KW-1185">Reference proteome</keyword>
<evidence type="ECO:0000256" key="1">
    <source>
        <dbReference type="ARBA" id="ARBA00006484"/>
    </source>
</evidence>
<dbReference type="GO" id="GO:0016491">
    <property type="term" value="F:oxidoreductase activity"/>
    <property type="evidence" value="ECO:0007669"/>
    <property type="project" value="UniProtKB-KW"/>
</dbReference>
<dbReference type="Proteomes" id="UP000677305">
    <property type="component" value="Chromosome"/>
</dbReference>
<organism evidence="4 5">
    <name type="scientific">Vallitalea guaymasensis</name>
    <dbReference type="NCBI Taxonomy" id="1185412"/>
    <lineage>
        <taxon>Bacteria</taxon>
        <taxon>Bacillati</taxon>
        <taxon>Bacillota</taxon>
        <taxon>Clostridia</taxon>
        <taxon>Lachnospirales</taxon>
        <taxon>Vallitaleaceae</taxon>
        <taxon>Vallitalea</taxon>
    </lineage>
</organism>
<evidence type="ECO:0000256" key="2">
    <source>
        <dbReference type="ARBA" id="ARBA00023002"/>
    </source>
</evidence>
<dbReference type="GO" id="GO:0032787">
    <property type="term" value="P:monocarboxylic acid metabolic process"/>
    <property type="evidence" value="ECO:0007669"/>
    <property type="project" value="UniProtKB-ARBA"/>
</dbReference>